<evidence type="ECO:0000313" key="1">
    <source>
        <dbReference type="EMBL" id="MPM70373.1"/>
    </source>
</evidence>
<evidence type="ECO:0008006" key="2">
    <source>
        <dbReference type="Google" id="ProtNLM"/>
    </source>
</evidence>
<proteinExistence type="predicted"/>
<dbReference type="SUPFAM" id="SSF75138">
    <property type="entry name" value="HprK N-terminal domain-like"/>
    <property type="match status" value="1"/>
</dbReference>
<dbReference type="EMBL" id="VSSQ01023437">
    <property type="protein sequence ID" value="MPM70373.1"/>
    <property type="molecule type" value="Genomic_DNA"/>
</dbReference>
<accession>A0A645C4U6</accession>
<gene>
    <name evidence="1" type="ORF">SDC9_117328</name>
</gene>
<organism evidence="1">
    <name type="scientific">bioreactor metagenome</name>
    <dbReference type="NCBI Taxonomy" id="1076179"/>
    <lineage>
        <taxon>unclassified sequences</taxon>
        <taxon>metagenomes</taxon>
        <taxon>ecological metagenomes</taxon>
    </lineage>
</organism>
<dbReference type="Gene3D" id="3.40.1390.20">
    <property type="entry name" value="HprK N-terminal domain-like"/>
    <property type="match status" value="1"/>
</dbReference>
<reference evidence="1" key="1">
    <citation type="submission" date="2019-08" db="EMBL/GenBank/DDBJ databases">
        <authorList>
            <person name="Kucharzyk K."/>
            <person name="Murdoch R.W."/>
            <person name="Higgins S."/>
            <person name="Loffler F."/>
        </authorList>
    </citation>
    <scope>NUCLEOTIDE SEQUENCE</scope>
</reference>
<dbReference type="InterPro" id="IPR028979">
    <property type="entry name" value="Ser_kin/Pase_Hpr-like_N_sf"/>
</dbReference>
<comment type="caution">
    <text evidence="1">The sequence shown here is derived from an EMBL/GenBank/DDBJ whole genome shotgun (WGS) entry which is preliminary data.</text>
</comment>
<protein>
    <recommendedName>
        <fullName evidence="2">DRTGG domain-containing protein</fullName>
    </recommendedName>
</protein>
<dbReference type="AlphaFoldDB" id="A0A645C4U6"/>
<sequence>MSELQLEIVTGSGRLDREISGGYVSDLLSNVMGQARSGTVWVTMQAHQNVVAVASLLDLAAVIVAGGVEPDHQTVTKAQVENIVILKTMLPAYEVTGRLYSMGISGS</sequence>
<name>A0A645C4U6_9ZZZZ</name>